<organism evidence="2 3">
    <name type="scientific">Dothistroma septosporum (strain NZE10 / CBS 128990)</name>
    <name type="common">Red band needle blight fungus</name>
    <name type="synonym">Mycosphaerella pini</name>
    <dbReference type="NCBI Taxonomy" id="675120"/>
    <lineage>
        <taxon>Eukaryota</taxon>
        <taxon>Fungi</taxon>
        <taxon>Dikarya</taxon>
        <taxon>Ascomycota</taxon>
        <taxon>Pezizomycotina</taxon>
        <taxon>Dothideomycetes</taxon>
        <taxon>Dothideomycetidae</taxon>
        <taxon>Mycosphaerellales</taxon>
        <taxon>Mycosphaerellaceae</taxon>
        <taxon>Dothistroma</taxon>
    </lineage>
</organism>
<dbReference type="HOGENOM" id="CLU_099932_1_0_1"/>
<dbReference type="eggNOG" id="ENOG502S3VI">
    <property type="taxonomic scope" value="Eukaryota"/>
</dbReference>
<dbReference type="OMA" id="ILMAWAI"/>
<gene>
    <name evidence="2" type="ORF">DOTSEDRAFT_88811</name>
</gene>
<feature type="transmembrane region" description="Helical" evidence="1">
    <location>
        <begin position="123"/>
        <end position="143"/>
    </location>
</feature>
<evidence type="ECO:0000256" key="1">
    <source>
        <dbReference type="SAM" id="Phobius"/>
    </source>
</evidence>
<accession>N1PMW6</accession>
<keyword evidence="3" id="KW-1185">Reference proteome</keyword>
<sequence length="189" mass="21287">MSVPTYRLRKAFRYPSENDSDDDPELDEEHQEKLIEQLQTHDASQNALYRKTFLAIPVLAALFFLTTLIIATSARQRLIALLSVSSLASTAYILHFQPIEAPDKKGKRPVYQVEAGKGPVEKYLVWLNAGLAGLLLIAAVVSWRRGMGEEAWRQALPGVVFGLTMFVRQQLAPVDLEELQRARYEFKGA</sequence>
<proteinExistence type="predicted"/>
<dbReference type="AlphaFoldDB" id="N1PMW6"/>
<dbReference type="OrthoDB" id="3358048at2759"/>
<name>N1PMW6_DOTSN</name>
<keyword evidence="1" id="KW-0472">Membrane</keyword>
<protein>
    <submittedName>
        <fullName evidence="2">Uncharacterized protein</fullName>
    </submittedName>
</protein>
<keyword evidence="1" id="KW-0812">Transmembrane</keyword>
<keyword evidence="1" id="KW-1133">Transmembrane helix</keyword>
<dbReference type="Proteomes" id="UP000016933">
    <property type="component" value="Unassembled WGS sequence"/>
</dbReference>
<dbReference type="EMBL" id="KB446539">
    <property type="protein sequence ID" value="EME44776.1"/>
    <property type="molecule type" value="Genomic_DNA"/>
</dbReference>
<reference evidence="3" key="1">
    <citation type="journal article" date="2012" name="PLoS Genet.">
        <title>The genomes of the fungal plant pathogens Cladosporium fulvum and Dothistroma septosporum reveal adaptation to different hosts and lifestyles but also signatures of common ancestry.</title>
        <authorList>
            <person name="de Wit P.J.G.M."/>
            <person name="van der Burgt A."/>
            <person name="Oekmen B."/>
            <person name="Stergiopoulos I."/>
            <person name="Abd-Elsalam K.A."/>
            <person name="Aerts A.L."/>
            <person name="Bahkali A.H."/>
            <person name="Beenen H.G."/>
            <person name="Chettri P."/>
            <person name="Cox M.P."/>
            <person name="Datema E."/>
            <person name="de Vries R.P."/>
            <person name="Dhillon B."/>
            <person name="Ganley A.R."/>
            <person name="Griffiths S.A."/>
            <person name="Guo Y."/>
            <person name="Hamelin R.C."/>
            <person name="Henrissat B."/>
            <person name="Kabir M.S."/>
            <person name="Jashni M.K."/>
            <person name="Kema G."/>
            <person name="Klaubauf S."/>
            <person name="Lapidus A."/>
            <person name="Levasseur A."/>
            <person name="Lindquist E."/>
            <person name="Mehrabi R."/>
            <person name="Ohm R.A."/>
            <person name="Owen T.J."/>
            <person name="Salamov A."/>
            <person name="Schwelm A."/>
            <person name="Schijlen E."/>
            <person name="Sun H."/>
            <person name="van den Burg H.A."/>
            <person name="van Ham R.C.H.J."/>
            <person name="Zhang S."/>
            <person name="Goodwin S.B."/>
            <person name="Grigoriev I.V."/>
            <person name="Collemare J."/>
            <person name="Bradshaw R.E."/>
        </authorList>
    </citation>
    <scope>NUCLEOTIDE SEQUENCE [LARGE SCALE GENOMIC DNA]</scope>
    <source>
        <strain evidence="3">NZE10 / CBS 128990</strain>
    </source>
</reference>
<evidence type="ECO:0000313" key="3">
    <source>
        <dbReference type="Proteomes" id="UP000016933"/>
    </source>
</evidence>
<reference evidence="2 3" key="2">
    <citation type="journal article" date="2012" name="PLoS Pathog.">
        <title>Diverse lifestyles and strategies of plant pathogenesis encoded in the genomes of eighteen Dothideomycetes fungi.</title>
        <authorList>
            <person name="Ohm R.A."/>
            <person name="Feau N."/>
            <person name="Henrissat B."/>
            <person name="Schoch C.L."/>
            <person name="Horwitz B.A."/>
            <person name="Barry K.W."/>
            <person name="Condon B.J."/>
            <person name="Copeland A.C."/>
            <person name="Dhillon B."/>
            <person name="Glaser F."/>
            <person name="Hesse C.N."/>
            <person name="Kosti I."/>
            <person name="LaButti K."/>
            <person name="Lindquist E.A."/>
            <person name="Lucas S."/>
            <person name="Salamov A.A."/>
            <person name="Bradshaw R.E."/>
            <person name="Ciuffetti L."/>
            <person name="Hamelin R.C."/>
            <person name="Kema G.H.J."/>
            <person name="Lawrence C."/>
            <person name="Scott J.A."/>
            <person name="Spatafora J.W."/>
            <person name="Turgeon B.G."/>
            <person name="de Wit P.J.G.M."/>
            <person name="Zhong S."/>
            <person name="Goodwin S.B."/>
            <person name="Grigoriev I.V."/>
        </authorList>
    </citation>
    <scope>NUCLEOTIDE SEQUENCE [LARGE SCALE GENOMIC DNA]</scope>
    <source>
        <strain evidence="3">NZE10 / CBS 128990</strain>
    </source>
</reference>
<feature type="transmembrane region" description="Helical" evidence="1">
    <location>
        <begin position="52"/>
        <end position="71"/>
    </location>
</feature>
<evidence type="ECO:0000313" key="2">
    <source>
        <dbReference type="EMBL" id="EME44776.1"/>
    </source>
</evidence>